<dbReference type="SUPFAM" id="SSF81301">
    <property type="entry name" value="Nucleotidyltransferase"/>
    <property type="match status" value="1"/>
</dbReference>
<organism evidence="1 2">
    <name type="scientific">Nitrospira tepida</name>
    <dbReference type="NCBI Taxonomy" id="2973512"/>
    <lineage>
        <taxon>Bacteria</taxon>
        <taxon>Pseudomonadati</taxon>
        <taxon>Nitrospirota</taxon>
        <taxon>Nitrospiria</taxon>
        <taxon>Nitrospirales</taxon>
        <taxon>Nitrospiraceae</taxon>
        <taxon>Nitrospira</taxon>
    </lineage>
</organism>
<dbReference type="InterPro" id="IPR043519">
    <property type="entry name" value="NT_sf"/>
</dbReference>
<sequence length="269" mass="30095">MHEDVKPAASEGETVDGPTRQELNAELLAVPDLPEPPEALEPPGFDEILSHALRHVKGKRGGDLVAVLLTGSAARRMLTPHSDLDLIAVVKGEADRDELIRVADRIVDIRYRGQRLMEEELAYSPRLASLLRKARVLFDHEGVGAQLVERAAERFRQGPERVALFEQIRLKTECLHLLGKAEDLQRKPATAQYLLALFVDRYLEAFFRLRGFWPTAPADVIRFLSSRDPAIGGLVERFHLEPTVAGKLNLGRQLADLLFKDIPLPARID</sequence>
<proteinExistence type="predicted"/>
<dbReference type="Proteomes" id="UP001179121">
    <property type="component" value="Chromosome"/>
</dbReference>
<dbReference type="EMBL" id="OX365700">
    <property type="protein sequence ID" value="CAI4032148.1"/>
    <property type="molecule type" value="Genomic_DNA"/>
</dbReference>
<evidence type="ECO:0000313" key="1">
    <source>
        <dbReference type="EMBL" id="CAI4032148.1"/>
    </source>
</evidence>
<evidence type="ECO:0000313" key="2">
    <source>
        <dbReference type="Proteomes" id="UP001179121"/>
    </source>
</evidence>
<reference evidence="1" key="1">
    <citation type="submission" date="2022-10" db="EMBL/GenBank/DDBJ databases">
        <authorList>
            <person name="Koch H."/>
        </authorList>
    </citation>
    <scope>NUCLEOTIDE SEQUENCE</scope>
    <source>
        <strain evidence="1">DNF</strain>
    </source>
</reference>
<protein>
    <recommendedName>
        <fullName evidence="3">Polymerase nucleotidyl transferase domain-containing protein</fullName>
    </recommendedName>
</protein>
<dbReference type="Gene3D" id="3.30.460.10">
    <property type="entry name" value="Beta Polymerase, domain 2"/>
    <property type="match status" value="1"/>
</dbReference>
<evidence type="ECO:0008006" key="3">
    <source>
        <dbReference type="Google" id="ProtNLM"/>
    </source>
</evidence>
<gene>
    <name evidence="1" type="ORF">DNFV4_02576</name>
</gene>
<dbReference type="AlphaFoldDB" id="A0AA86T899"/>
<name>A0AA86T899_9BACT</name>
<dbReference type="RefSeq" id="WP_289268894.1">
    <property type="nucleotide sequence ID" value="NZ_OX365700.1"/>
</dbReference>
<dbReference type="KEGG" id="nti:DNFV4_02576"/>
<accession>A0AA86T899</accession>
<keyword evidence="2" id="KW-1185">Reference proteome</keyword>